<gene>
    <name evidence="2" type="ORF">HDC06907</name>
</gene>
<sequence>MAGNLGDCMLRLLFSACLFAAAPFSSFHFLRYVHILEDLQAKVNGYECWGNLGYQIKIISLGEEG</sequence>
<accession>Q6IG95</accession>
<protein>
    <submittedName>
        <fullName evidence="2">HDC06907</fullName>
    </submittedName>
</protein>
<evidence type="ECO:0000313" key="2">
    <source>
        <dbReference type="EMBL" id="DAA02569.1"/>
    </source>
</evidence>
<dbReference type="AlphaFoldDB" id="Q6IG95"/>
<keyword evidence="1" id="KW-0472">Membrane</keyword>
<dbReference type="EMBL" id="BK003871">
    <property type="protein sequence ID" value="DAA02569.1"/>
    <property type="molecule type" value="Genomic_DNA"/>
</dbReference>
<proteinExistence type="predicted"/>
<keyword evidence="1" id="KW-1133">Transmembrane helix</keyword>
<organism evidence="2">
    <name type="scientific">Drosophila melanogaster</name>
    <name type="common">Fruit fly</name>
    <dbReference type="NCBI Taxonomy" id="7227"/>
    <lineage>
        <taxon>Eukaryota</taxon>
        <taxon>Metazoa</taxon>
        <taxon>Ecdysozoa</taxon>
        <taxon>Arthropoda</taxon>
        <taxon>Hexapoda</taxon>
        <taxon>Insecta</taxon>
        <taxon>Pterygota</taxon>
        <taxon>Neoptera</taxon>
        <taxon>Endopterygota</taxon>
        <taxon>Diptera</taxon>
        <taxon>Brachycera</taxon>
        <taxon>Muscomorpha</taxon>
        <taxon>Ephydroidea</taxon>
        <taxon>Drosophilidae</taxon>
        <taxon>Drosophila</taxon>
        <taxon>Sophophora</taxon>
    </lineage>
</organism>
<evidence type="ECO:0000256" key="1">
    <source>
        <dbReference type="SAM" id="Phobius"/>
    </source>
</evidence>
<keyword evidence="1" id="KW-0812">Transmembrane</keyword>
<feature type="transmembrane region" description="Helical" evidence="1">
    <location>
        <begin position="12"/>
        <end position="30"/>
    </location>
</feature>
<reference evidence="2" key="1">
    <citation type="journal article" date="2003" name="Genome Biol.">
        <title>An integrated gene annotation and transcriptional profiling approach towards the full gene content of the Drosophila genome.</title>
        <authorList>
            <person name="Hild M."/>
            <person name="Beckmann B."/>
            <person name="Haas S.A."/>
            <person name="Koch B."/>
            <person name="Solovyev V."/>
            <person name="Busold C."/>
            <person name="Fellenberg K."/>
            <person name="Boutros M."/>
            <person name="Vingron M."/>
            <person name="Sauer F."/>
            <person name="Hoheisel J.D."/>
            <person name="Paro R."/>
        </authorList>
    </citation>
    <scope>NUCLEOTIDE SEQUENCE</scope>
</reference>
<name>Q6IG95_DROME</name>